<dbReference type="FunFam" id="1.10.10.60:FF:000154">
    <property type="entry name" value="Transcription factor SRM1"/>
    <property type="match status" value="1"/>
</dbReference>
<evidence type="ECO:0000259" key="5">
    <source>
        <dbReference type="SMART" id="SM00717"/>
    </source>
</evidence>
<evidence type="ECO:0000256" key="2">
    <source>
        <dbReference type="ARBA" id="ARBA00023015"/>
    </source>
</evidence>
<organism evidence="6 7">
    <name type="scientific">Morus notabilis</name>
    <dbReference type="NCBI Taxonomy" id="981085"/>
    <lineage>
        <taxon>Eukaryota</taxon>
        <taxon>Viridiplantae</taxon>
        <taxon>Streptophyta</taxon>
        <taxon>Embryophyta</taxon>
        <taxon>Tracheophyta</taxon>
        <taxon>Spermatophyta</taxon>
        <taxon>Magnoliopsida</taxon>
        <taxon>eudicotyledons</taxon>
        <taxon>Gunneridae</taxon>
        <taxon>Pentapetalae</taxon>
        <taxon>rosids</taxon>
        <taxon>fabids</taxon>
        <taxon>Rosales</taxon>
        <taxon>Moraceae</taxon>
        <taxon>Moreae</taxon>
        <taxon>Morus</taxon>
    </lineage>
</organism>
<dbReference type="InterPro" id="IPR001005">
    <property type="entry name" value="SANT/Myb"/>
</dbReference>
<dbReference type="SUPFAM" id="SSF46689">
    <property type="entry name" value="Homeodomain-like"/>
    <property type="match status" value="1"/>
</dbReference>
<keyword evidence="7" id="KW-1185">Reference proteome</keyword>
<name>W9RA15_9ROSA</name>
<comment type="subcellular location">
    <subcellularLocation>
        <location evidence="1">Nucleus</location>
    </subcellularLocation>
</comment>
<evidence type="ECO:0000256" key="1">
    <source>
        <dbReference type="ARBA" id="ARBA00004123"/>
    </source>
</evidence>
<dbReference type="eggNOG" id="KOG0724">
    <property type="taxonomic scope" value="Eukaryota"/>
</dbReference>
<gene>
    <name evidence="6" type="ORF">L484_013875</name>
</gene>
<evidence type="ECO:0000313" key="6">
    <source>
        <dbReference type="EMBL" id="EXB44457.1"/>
    </source>
</evidence>
<dbReference type="InterPro" id="IPR044636">
    <property type="entry name" value="RADIALIS-like"/>
</dbReference>
<dbReference type="STRING" id="981085.W9RA15"/>
<dbReference type="EMBL" id="KE343864">
    <property type="protein sequence ID" value="EXB44457.1"/>
    <property type="molecule type" value="Genomic_DNA"/>
</dbReference>
<evidence type="ECO:0000313" key="7">
    <source>
        <dbReference type="Proteomes" id="UP000030645"/>
    </source>
</evidence>
<protein>
    <recommendedName>
        <fullName evidence="5">Myb-like domain-containing protein</fullName>
    </recommendedName>
</protein>
<dbReference type="PANTHER" id="PTHR43952">
    <property type="entry name" value="MYB FAMILY TRANSCRIPTION FACTOR-RELATED"/>
    <property type="match status" value="1"/>
</dbReference>
<dbReference type="OrthoDB" id="118550at2759"/>
<evidence type="ECO:0000256" key="3">
    <source>
        <dbReference type="ARBA" id="ARBA00023163"/>
    </source>
</evidence>
<feature type="domain" description="Myb-like" evidence="5">
    <location>
        <begin position="10"/>
        <end position="64"/>
    </location>
</feature>
<dbReference type="GO" id="GO:0005634">
    <property type="term" value="C:nucleus"/>
    <property type="evidence" value="ECO:0007669"/>
    <property type="project" value="UniProtKB-SubCell"/>
</dbReference>
<sequence>METCLAKVLFRREWSWEENKEFEVALAAVDEKHPHRWEVVAAMIGSGQKTAEDVHKHYVILLEDLHLIDSGHFDHKLLPVAVEDHPHNNFLQCNKYVTLLCYILLIDFAISLLE</sequence>
<keyword evidence="4" id="KW-0539">Nucleus</keyword>
<accession>W9RA15</accession>
<dbReference type="Gene3D" id="1.10.10.60">
    <property type="entry name" value="Homeodomain-like"/>
    <property type="match status" value="1"/>
</dbReference>
<dbReference type="AlphaFoldDB" id="W9RA15"/>
<dbReference type="PANTHER" id="PTHR43952:SF45">
    <property type="entry name" value="PROTEIN RADIALIS-LIKE 4"/>
    <property type="match status" value="1"/>
</dbReference>
<dbReference type="SMART" id="SM00717">
    <property type="entry name" value="SANT"/>
    <property type="match status" value="1"/>
</dbReference>
<dbReference type="KEGG" id="mnt:21397038"/>
<dbReference type="Proteomes" id="UP000030645">
    <property type="component" value="Unassembled WGS sequence"/>
</dbReference>
<keyword evidence="2" id="KW-0805">Transcription regulation</keyword>
<dbReference type="GO" id="GO:0003700">
    <property type="term" value="F:DNA-binding transcription factor activity"/>
    <property type="evidence" value="ECO:0007669"/>
    <property type="project" value="InterPro"/>
</dbReference>
<reference evidence="7" key="1">
    <citation type="submission" date="2013-01" db="EMBL/GenBank/DDBJ databases">
        <title>Draft Genome Sequence of a Mulberry Tree, Morus notabilis C.K. Schneid.</title>
        <authorList>
            <person name="He N."/>
            <person name="Zhao S."/>
        </authorList>
    </citation>
    <scope>NUCLEOTIDE SEQUENCE</scope>
</reference>
<evidence type="ECO:0000256" key="4">
    <source>
        <dbReference type="ARBA" id="ARBA00023242"/>
    </source>
</evidence>
<dbReference type="InterPro" id="IPR009057">
    <property type="entry name" value="Homeodomain-like_sf"/>
</dbReference>
<keyword evidence="3" id="KW-0804">Transcription</keyword>
<proteinExistence type="predicted"/>